<reference evidence="1" key="1">
    <citation type="submission" date="2020-05" db="EMBL/GenBank/DDBJ databases">
        <title>Phylogenomic resolution of chytrid fungi.</title>
        <authorList>
            <person name="Stajich J.E."/>
            <person name="Amses K."/>
            <person name="Simmons R."/>
            <person name="Seto K."/>
            <person name="Myers J."/>
            <person name="Bonds A."/>
            <person name="Quandt C.A."/>
            <person name="Barry K."/>
            <person name="Liu P."/>
            <person name="Grigoriev I."/>
            <person name="Longcore J.E."/>
            <person name="James T.Y."/>
        </authorList>
    </citation>
    <scope>NUCLEOTIDE SEQUENCE</scope>
    <source>
        <strain evidence="1">JEL0379</strain>
    </source>
</reference>
<accession>A0AAD5TEF4</accession>
<evidence type="ECO:0000313" key="2">
    <source>
        <dbReference type="Proteomes" id="UP001212152"/>
    </source>
</evidence>
<dbReference type="Proteomes" id="UP001212152">
    <property type="component" value="Unassembled WGS sequence"/>
</dbReference>
<gene>
    <name evidence="1" type="ORF">HDU87_008443</name>
</gene>
<name>A0AAD5TEF4_9FUNG</name>
<evidence type="ECO:0000313" key="1">
    <source>
        <dbReference type="EMBL" id="KAJ3170968.1"/>
    </source>
</evidence>
<comment type="caution">
    <text evidence="1">The sequence shown here is derived from an EMBL/GenBank/DDBJ whole genome shotgun (WGS) entry which is preliminary data.</text>
</comment>
<dbReference type="EMBL" id="JADGJQ010000089">
    <property type="protein sequence ID" value="KAJ3170968.1"/>
    <property type="molecule type" value="Genomic_DNA"/>
</dbReference>
<dbReference type="Pfam" id="PF16062">
    <property type="entry name" value="MavL-like"/>
    <property type="match status" value="2"/>
</dbReference>
<dbReference type="InterPro" id="IPR032063">
    <property type="entry name" value="MavL-like"/>
</dbReference>
<protein>
    <submittedName>
        <fullName evidence="1">Uncharacterized protein</fullName>
    </submittedName>
</protein>
<sequence>MTVSPTTAVRTTLLTRSEDFRPALTTTQNLIKALDPKVKRSTPHALTACVIVHPRLPALFDAFLALKRTHGTAVEKAVYDYGIHGWEDLAKRLIRKRPVVFFMRDDRTLLRGGDPSELRSRHADWLKVGTENEAEDLRMQDYLTYDEMALSALLGASTSTLFLNSGGRRNNAVAAPERPHEEEGVYIGLVGARYEVPERMEWAYTIGTRREQDTQLRGMWDNFFGGPCELDGRTLNRDRYKQRIRITLECLFLEAQRRATVARKRAYVVVVGFGLGVWAIDQKQPEWFVEAAMDALRELALPSLGVVDFSYFPPSVASLAPSALDNGPRIKFTKNDPADKLTGEDEGMLLVSSFAWDGNAYVGNEYYLGSLAGSGDPAAVCCSTVGELLNPEINVDFADRLVVL</sequence>
<organism evidence="1 2">
    <name type="scientific">Geranomyces variabilis</name>
    <dbReference type="NCBI Taxonomy" id="109894"/>
    <lineage>
        <taxon>Eukaryota</taxon>
        <taxon>Fungi</taxon>
        <taxon>Fungi incertae sedis</taxon>
        <taxon>Chytridiomycota</taxon>
        <taxon>Chytridiomycota incertae sedis</taxon>
        <taxon>Chytridiomycetes</taxon>
        <taxon>Spizellomycetales</taxon>
        <taxon>Powellomycetaceae</taxon>
        <taxon>Geranomyces</taxon>
    </lineage>
</organism>
<dbReference type="AlphaFoldDB" id="A0AAD5TEF4"/>
<keyword evidence="2" id="KW-1185">Reference proteome</keyword>
<proteinExistence type="predicted"/>